<dbReference type="EC" id="7.1.1.8" evidence="5 20"/>
<evidence type="ECO:0000256" key="16">
    <source>
        <dbReference type="ARBA" id="ARBA00023014"/>
    </source>
</evidence>
<dbReference type="Pfam" id="PF00355">
    <property type="entry name" value="Rieske"/>
    <property type="match status" value="1"/>
</dbReference>
<organism evidence="23 24">
    <name type="scientific">Acidithiobacillus ferriphilus</name>
    <dbReference type="NCBI Taxonomy" id="1689834"/>
    <lineage>
        <taxon>Bacteria</taxon>
        <taxon>Pseudomonadati</taxon>
        <taxon>Pseudomonadota</taxon>
        <taxon>Acidithiobacillia</taxon>
        <taxon>Acidithiobacillales</taxon>
        <taxon>Acidithiobacillaceae</taxon>
        <taxon>Acidithiobacillus</taxon>
    </lineage>
</organism>
<gene>
    <name evidence="23" type="primary">petA</name>
    <name evidence="23" type="ORF">OW717_08610</name>
</gene>
<evidence type="ECO:0000256" key="8">
    <source>
        <dbReference type="ARBA" id="ARBA00022475"/>
    </source>
</evidence>
<comment type="caution">
    <text evidence="23">The sequence shown here is derived from an EMBL/GenBank/DDBJ whole genome shotgun (WGS) entry which is preliminary data.</text>
</comment>
<dbReference type="InterPro" id="IPR006317">
    <property type="entry name" value="Ubiquinol_cyt_c_Rdtase_Fe-S-su"/>
</dbReference>
<dbReference type="PRINTS" id="PR00162">
    <property type="entry name" value="RIESKE"/>
</dbReference>
<evidence type="ECO:0000256" key="6">
    <source>
        <dbReference type="ARBA" id="ARBA00019816"/>
    </source>
</evidence>
<evidence type="ECO:0000256" key="13">
    <source>
        <dbReference type="ARBA" id="ARBA00022982"/>
    </source>
</evidence>
<dbReference type="InterPro" id="IPR017941">
    <property type="entry name" value="Rieske_2Fe-2S"/>
</dbReference>
<evidence type="ECO:0000313" key="23">
    <source>
        <dbReference type="EMBL" id="MEB8514101.1"/>
    </source>
</evidence>
<dbReference type="Gene3D" id="1.20.5.510">
    <property type="entry name" value="Single helix bin"/>
    <property type="match status" value="1"/>
</dbReference>
<dbReference type="InterPro" id="IPR019546">
    <property type="entry name" value="TAT_signal_bac_arc"/>
</dbReference>
<keyword evidence="14 20" id="KW-1133">Transmembrane helix</keyword>
<evidence type="ECO:0000256" key="20">
    <source>
        <dbReference type="RuleBase" id="RU004494"/>
    </source>
</evidence>
<evidence type="ECO:0000256" key="21">
    <source>
        <dbReference type="RuleBase" id="RU004497"/>
    </source>
</evidence>
<dbReference type="SUPFAM" id="SSF50022">
    <property type="entry name" value="ISP domain"/>
    <property type="match status" value="1"/>
</dbReference>
<dbReference type="InterPro" id="IPR014349">
    <property type="entry name" value="Rieske_Fe-S_prot"/>
</dbReference>
<keyword evidence="15" id="KW-0408">Iron</keyword>
<protein>
    <recommendedName>
        <fullName evidence="6 20">Ubiquinol-cytochrome c reductase iron-sulfur subunit</fullName>
        <ecNumber evidence="5 20">7.1.1.8</ecNumber>
    </recommendedName>
</protein>
<keyword evidence="9 20" id="KW-0812">Transmembrane</keyword>
<evidence type="ECO:0000256" key="7">
    <source>
        <dbReference type="ARBA" id="ARBA00022448"/>
    </source>
</evidence>
<proteinExistence type="inferred from homology"/>
<evidence type="ECO:0000256" key="12">
    <source>
        <dbReference type="ARBA" id="ARBA00022967"/>
    </source>
</evidence>
<comment type="cofactor">
    <cofactor evidence="20">
        <name>[2Fe-2S] cluster</name>
        <dbReference type="ChEBI" id="CHEBI:190135"/>
    </cofactor>
    <text evidence="20">Binds 1 [2Fe-2S] cluster per subunit.</text>
</comment>
<evidence type="ECO:0000256" key="5">
    <source>
        <dbReference type="ARBA" id="ARBA00012951"/>
    </source>
</evidence>
<dbReference type="NCBIfam" id="TIGR01416">
    <property type="entry name" value="Rieske_proteo"/>
    <property type="match status" value="1"/>
</dbReference>
<evidence type="ECO:0000313" key="24">
    <source>
        <dbReference type="Proteomes" id="UP001308776"/>
    </source>
</evidence>
<feature type="transmembrane region" description="Helical" evidence="20">
    <location>
        <begin position="25"/>
        <end position="46"/>
    </location>
</feature>
<dbReference type="Pfam" id="PF10399">
    <property type="entry name" value="UCR_Fe-S_N"/>
    <property type="match status" value="1"/>
</dbReference>
<comment type="miscellaneous">
    <text evidence="20">The Rieske protein is a high potential 2Fe-2S protein.</text>
</comment>
<keyword evidence="10" id="KW-0001">2Fe-2S</keyword>
<dbReference type="EMBL" id="JAQGFR010000184">
    <property type="protein sequence ID" value="MEB8514101.1"/>
    <property type="molecule type" value="Genomic_DNA"/>
</dbReference>
<dbReference type="RefSeq" id="WP_226817606.1">
    <property type="nucleotide sequence ID" value="NZ_CP080536.1"/>
</dbReference>
<dbReference type="Proteomes" id="UP001308776">
    <property type="component" value="Unassembled WGS sequence"/>
</dbReference>
<dbReference type="PANTHER" id="PTHR10134">
    <property type="entry name" value="CYTOCHROME B-C1 COMPLEX SUBUNIT RIESKE, MITOCHONDRIAL"/>
    <property type="match status" value="1"/>
</dbReference>
<evidence type="ECO:0000256" key="18">
    <source>
        <dbReference type="ARBA" id="ARBA00023157"/>
    </source>
</evidence>
<keyword evidence="13 20" id="KW-0249">Electron transport</keyword>
<comment type="subunit">
    <text evidence="4 21">The main subunits of complex b-c1 are: cytochrome b, cytochrome c1 and the Rieske protein.</text>
</comment>
<reference evidence="23 24" key="1">
    <citation type="submission" date="2022-11" db="EMBL/GenBank/DDBJ databases">
        <title>Comparative genomics analysis of Acidithiobacillus ferriphilus.</title>
        <authorList>
            <person name="Ma L."/>
        </authorList>
    </citation>
    <scope>NUCLEOTIDE SEQUENCE [LARGE SCALE GENOMIC DNA]</scope>
    <source>
        <strain evidence="23 24">DY15</strain>
    </source>
</reference>
<dbReference type="PROSITE" id="PS51318">
    <property type="entry name" value="TAT"/>
    <property type="match status" value="1"/>
</dbReference>
<accession>A0ABU6FTJ0</accession>
<comment type="subcellular location">
    <subcellularLocation>
        <location evidence="2">Cell membrane</location>
        <topology evidence="2">Single-pass membrane protein</topology>
    </subcellularLocation>
</comment>
<comment type="function">
    <text evidence="1">Component of the ubiquinol-cytochrome c reductase complex (complex III or cytochrome b-c1 complex), which is a respiratory chain that generates an electrochemical potential coupled to ATP synthesis.</text>
</comment>
<keyword evidence="11" id="KW-0479">Metal-binding</keyword>
<comment type="catalytic activity">
    <reaction evidence="19 20">
        <text>a quinol + 2 Fe(III)-[cytochrome c](out) = a quinone + 2 Fe(II)-[cytochrome c](out) + 2 H(+)(out)</text>
        <dbReference type="Rhea" id="RHEA:11484"/>
        <dbReference type="Rhea" id="RHEA-COMP:10350"/>
        <dbReference type="Rhea" id="RHEA-COMP:14399"/>
        <dbReference type="ChEBI" id="CHEBI:15378"/>
        <dbReference type="ChEBI" id="CHEBI:24646"/>
        <dbReference type="ChEBI" id="CHEBI:29033"/>
        <dbReference type="ChEBI" id="CHEBI:29034"/>
        <dbReference type="ChEBI" id="CHEBI:132124"/>
        <dbReference type="EC" id="7.1.1.8"/>
    </reaction>
</comment>
<sequence length="212" mass="23518">MSEVIEMTTVTDAEHDHKNITRRRFLTAATSAVGVVVGGMAVVPLIESMEPTAAALAASSTTVDLSPIEPGMQVTVPWQKKPVIIINRTPEMLASLKETMDKGILKDPLCKVPQQPPYCTNMYRSRIPEWYVGIRICNHLCCIPHYRPKKGSVAPWWLGGFHCPCHGSMYDLSCRVIQGSPAPHNMAVPEYEISTEKMSTTITHMYPKAHLC</sequence>
<evidence type="ECO:0000256" key="14">
    <source>
        <dbReference type="ARBA" id="ARBA00022989"/>
    </source>
</evidence>
<keyword evidence="16" id="KW-0411">Iron-sulfur</keyword>
<feature type="domain" description="Rieske" evidence="22">
    <location>
        <begin position="123"/>
        <end position="200"/>
    </location>
</feature>
<dbReference type="NCBIfam" id="TIGR01409">
    <property type="entry name" value="TAT_signal_seq"/>
    <property type="match status" value="1"/>
</dbReference>
<keyword evidence="7 20" id="KW-0813">Transport</keyword>
<keyword evidence="12" id="KW-1278">Translocase</keyword>
<keyword evidence="24" id="KW-1185">Reference proteome</keyword>
<dbReference type="InterPro" id="IPR036922">
    <property type="entry name" value="Rieske_2Fe-2S_sf"/>
</dbReference>
<keyword evidence="17 20" id="KW-0472">Membrane</keyword>
<dbReference type="InterPro" id="IPR005805">
    <property type="entry name" value="Rieske_Fe-S_prot_C"/>
</dbReference>
<evidence type="ECO:0000256" key="3">
    <source>
        <dbReference type="ARBA" id="ARBA00010651"/>
    </source>
</evidence>
<evidence type="ECO:0000256" key="1">
    <source>
        <dbReference type="ARBA" id="ARBA00002444"/>
    </source>
</evidence>
<evidence type="ECO:0000256" key="9">
    <source>
        <dbReference type="ARBA" id="ARBA00022692"/>
    </source>
</evidence>
<evidence type="ECO:0000256" key="2">
    <source>
        <dbReference type="ARBA" id="ARBA00004162"/>
    </source>
</evidence>
<evidence type="ECO:0000259" key="22">
    <source>
        <dbReference type="PROSITE" id="PS51296"/>
    </source>
</evidence>
<evidence type="ECO:0000256" key="15">
    <source>
        <dbReference type="ARBA" id="ARBA00023004"/>
    </source>
</evidence>
<keyword evidence="18" id="KW-1015">Disulfide bond</keyword>
<dbReference type="PROSITE" id="PS51296">
    <property type="entry name" value="RIESKE"/>
    <property type="match status" value="1"/>
</dbReference>
<dbReference type="InterPro" id="IPR006311">
    <property type="entry name" value="TAT_signal"/>
</dbReference>
<comment type="similarity">
    <text evidence="3">Belongs to the Rieske iron-sulfur protein family.</text>
</comment>
<evidence type="ECO:0000256" key="19">
    <source>
        <dbReference type="ARBA" id="ARBA00029351"/>
    </source>
</evidence>
<evidence type="ECO:0000256" key="4">
    <source>
        <dbReference type="ARBA" id="ARBA00011649"/>
    </source>
</evidence>
<dbReference type="InterPro" id="IPR019470">
    <property type="entry name" value="Ubiq_cytC_Rdtase_Fe-S_su_TAT"/>
</dbReference>
<evidence type="ECO:0000256" key="11">
    <source>
        <dbReference type="ARBA" id="ARBA00022723"/>
    </source>
</evidence>
<dbReference type="CDD" id="cd03470">
    <property type="entry name" value="Rieske_cytochrome_bc1"/>
    <property type="match status" value="1"/>
</dbReference>
<evidence type="ECO:0000256" key="10">
    <source>
        <dbReference type="ARBA" id="ARBA00022714"/>
    </source>
</evidence>
<keyword evidence="8" id="KW-1003">Cell membrane</keyword>
<evidence type="ECO:0000256" key="17">
    <source>
        <dbReference type="ARBA" id="ARBA00023136"/>
    </source>
</evidence>
<name>A0ABU6FTJ0_9PROT</name>
<dbReference type="Gene3D" id="2.102.10.10">
    <property type="entry name" value="Rieske [2Fe-2S] iron-sulphur domain"/>
    <property type="match status" value="1"/>
</dbReference>